<feature type="transmembrane region" description="Helical" evidence="1">
    <location>
        <begin position="345"/>
        <end position="364"/>
    </location>
</feature>
<feature type="transmembrane region" description="Helical" evidence="1">
    <location>
        <begin position="795"/>
        <end position="815"/>
    </location>
</feature>
<feature type="transmembrane region" description="Helical" evidence="1">
    <location>
        <begin position="371"/>
        <end position="395"/>
    </location>
</feature>
<reference evidence="2 4" key="1">
    <citation type="submission" date="2016-11" db="EMBL/GenBank/DDBJ databases">
        <authorList>
            <person name="Jaros S."/>
            <person name="Januszkiewicz K."/>
            <person name="Wedrychowicz H."/>
        </authorList>
    </citation>
    <scope>NUCLEOTIDE SEQUENCE [LARGE SCALE GENOMIC DNA]</scope>
    <source>
        <strain evidence="2 4">DSM 784</strain>
    </source>
</reference>
<dbReference type="AlphaFoldDB" id="A0A1K1MTU3"/>
<feature type="transmembrane region" description="Helical" evidence="1">
    <location>
        <begin position="172"/>
        <end position="188"/>
    </location>
</feature>
<sequence>MKPDWSKKFLPHIIAIGVLLLLAIIYCKPVLDGQVLAQGDNIQWQAMARQSLDYKAAHGQAPLWTNSMFGGMPGYQIVLESREPFNISDLGKVFTLWMPKPINFFFLAGLSFYLLCSVLGTRSWIGLLGAVAYAYSSYDPIIVGAGHDTKMMAIAYIPAVLAGVILLTQKKYTIGVAVTALFMSLLIASNHMQVTYYFLLLLGVLGIVFAVFMIKAKDFKHLIITGVLVVAAIGLSAAVNTMSMWTTYEYSKETIRGGKSELTQKAADTKGSGLDKEYAFRWSYGIFETFTFVVPNLYGGSSQGELTDNSETYKTLKSLNVSDQEATRMTKAWPMYWGDQPGTSGPVYLGIIIVFLAIFSFRLIKSWHKWWILAISILAVLMSFGSNLAFFNYALFDYLPFYNKFRAPSMVLIIPQLTLVILAVLGLQALLNPELKKADLVSNLKKSGIIMGVILGILLILSVTLSWSNNSDQMMAQQFKQMAGGSDDIANQLMRALHADRASLYRSDVFRAIILFALAFGLIWYYLKDKIKLQWLAAGLIVLVSFDLLQVDTRYLNANNYEEESKYKGNFSASPADQQIAEDKDPYYRVFNVTKGDPFSDAMTSYFHNSVGGYHAAKLILYQDLIENQISRNNLNVLNMLNAKYVIVPGQGGQQMVQRNPQALGNAWFVKDIVWAPNADAEMKTLDNLNTKDSVVIDQRFKPAVKVQPVYDSAATIALVKNDVDEISYTSNAATPQFAVFSEVYYKEGWKAYIDGAETEYVRVNYALRGLSVPAGKHEIVFKFHPKSFYLGDQIGFVSSLIVMLLLIGAAVLEFRKKKVAA</sequence>
<accession>A0A1K1MTU3</accession>
<feature type="transmembrane region" description="Helical" evidence="1">
    <location>
        <begin position="407"/>
        <end position="427"/>
    </location>
</feature>
<dbReference type="Proteomes" id="UP000183788">
    <property type="component" value="Unassembled WGS sequence"/>
</dbReference>
<dbReference type="STRING" id="1004.SAMN05661012_00879"/>
<dbReference type="PANTHER" id="PTHR38454:SF1">
    <property type="entry name" value="INTEGRAL MEMBRANE PROTEIN"/>
    <property type="match status" value="1"/>
</dbReference>
<name>A0A1K1MTU3_9BACT</name>
<dbReference type="Proteomes" id="UP001326715">
    <property type="component" value="Chromosome"/>
</dbReference>
<gene>
    <name evidence="2" type="ORF">SAMN05661012_00879</name>
    <name evidence="3" type="ORF">SR876_07790</name>
</gene>
<dbReference type="RefSeq" id="WP_072357374.1">
    <property type="nucleotide sequence ID" value="NZ_CP139972.1"/>
</dbReference>
<protein>
    <submittedName>
        <fullName evidence="2">Membrane protein YfhO</fullName>
    </submittedName>
    <submittedName>
        <fullName evidence="3">YfhO family protein</fullName>
    </submittedName>
</protein>
<feature type="transmembrane region" description="Helical" evidence="1">
    <location>
        <begin position="151"/>
        <end position="167"/>
    </location>
</feature>
<dbReference type="EMBL" id="CP140154">
    <property type="protein sequence ID" value="WQG91397.1"/>
    <property type="molecule type" value="Genomic_DNA"/>
</dbReference>
<feature type="transmembrane region" description="Helical" evidence="1">
    <location>
        <begin position="221"/>
        <end position="239"/>
    </location>
</feature>
<evidence type="ECO:0000256" key="1">
    <source>
        <dbReference type="SAM" id="Phobius"/>
    </source>
</evidence>
<feature type="transmembrane region" description="Helical" evidence="1">
    <location>
        <begin position="534"/>
        <end position="551"/>
    </location>
</feature>
<evidence type="ECO:0000313" key="2">
    <source>
        <dbReference type="EMBL" id="SFW26523.1"/>
    </source>
</evidence>
<keyword evidence="1" id="KW-0472">Membrane</keyword>
<organism evidence="2 4">
    <name type="scientific">Chitinophaga sancti</name>
    <dbReference type="NCBI Taxonomy" id="1004"/>
    <lineage>
        <taxon>Bacteria</taxon>
        <taxon>Pseudomonadati</taxon>
        <taxon>Bacteroidota</taxon>
        <taxon>Chitinophagia</taxon>
        <taxon>Chitinophagales</taxon>
        <taxon>Chitinophagaceae</taxon>
        <taxon>Chitinophaga</taxon>
    </lineage>
</organism>
<evidence type="ECO:0000313" key="3">
    <source>
        <dbReference type="EMBL" id="WQG91397.1"/>
    </source>
</evidence>
<keyword evidence="1" id="KW-1133">Transmembrane helix</keyword>
<feature type="transmembrane region" description="Helical" evidence="1">
    <location>
        <begin position="102"/>
        <end position="120"/>
    </location>
</feature>
<dbReference type="OrthoDB" id="9772884at2"/>
<evidence type="ECO:0000313" key="4">
    <source>
        <dbReference type="Proteomes" id="UP000183788"/>
    </source>
</evidence>
<dbReference type="InterPro" id="IPR018580">
    <property type="entry name" value="Uncharacterised_YfhO"/>
</dbReference>
<evidence type="ECO:0000313" key="5">
    <source>
        <dbReference type="Proteomes" id="UP001326715"/>
    </source>
</evidence>
<proteinExistence type="predicted"/>
<dbReference type="EMBL" id="FPIZ01000002">
    <property type="protein sequence ID" value="SFW26523.1"/>
    <property type="molecule type" value="Genomic_DNA"/>
</dbReference>
<dbReference type="Pfam" id="PF09586">
    <property type="entry name" value="YfhO"/>
    <property type="match status" value="1"/>
</dbReference>
<dbReference type="PANTHER" id="PTHR38454">
    <property type="entry name" value="INTEGRAL MEMBRANE PROTEIN-RELATED"/>
    <property type="match status" value="1"/>
</dbReference>
<feature type="transmembrane region" description="Helical" evidence="1">
    <location>
        <begin position="194"/>
        <end position="214"/>
    </location>
</feature>
<keyword evidence="5" id="KW-1185">Reference proteome</keyword>
<reference evidence="3 5" key="2">
    <citation type="submission" date="2023-11" db="EMBL/GenBank/DDBJ databases">
        <title>MicrobeMod: A computational toolkit for identifying prokaryotic methylation and restriction-modification with nanopore sequencing.</title>
        <authorList>
            <person name="Crits-Christoph A."/>
            <person name="Kang S.C."/>
            <person name="Lee H."/>
            <person name="Ostrov N."/>
        </authorList>
    </citation>
    <scope>NUCLEOTIDE SEQUENCE [LARGE SCALE GENOMIC DNA]</scope>
    <source>
        <strain evidence="3 5">ATCC 23090</strain>
    </source>
</reference>
<feature type="transmembrane region" description="Helical" evidence="1">
    <location>
        <begin position="9"/>
        <end position="26"/>
    </location>
</feature>
<keyword evidence="1" id="KW-0812">Transmembrane</keyword>
<feature type="transmembrane region" description="Helical" evidence="1">
    <location>
        <begin position="448"/>
        <end position="467"/>
    </location>
</feature>
<feature type="transmembrane region" description="Helical" evidence="1">
    <location>
        <begin position="509"/>
        <end position="527"/>
    </location>
</feature>